<dbReference type="Proteomes" id="UP000293902">
    <property type="component" value="Chromosome"/>
</dbReference>
<evidence type="ECO:0000313" key="4">
    <source>
        <dbReference type="Proteomes" id="UP000248798"/>
    </source>
</evidence>
<sequence>MNNAIEFLKYWWPQFLIVYSILVTALFFYQQRMFLAKTEFLEDINTLRTEQISMYENDLHNLNEDLLKMSSKDEIIVIPKGTKFVRNLKTGEDKIVRLPETWIAELRLVNESKQTPASSQDETK</sequence>
<dbReference type="EMBL" id="CP036313">
    <property type="protein sequence ID" value="QBH13572.1"/>
    <property type="molecule type" value="Genomic_DNA"/>
</dbReference>
<accession>A0A328F8S0</accession>
<evidence type="ECO:0000256" key="1">
    <source>
        <dbReference type="SAM" id="Phobius"/>
    </source>
</evidence>
<name>A0A328F8S0_9BACT</name>
<keyword evidence="1" id="KW-0472">Membrane</keyword>
<keyword evidence="1" id="KW-0812">Transmembrane</keyword>
<keyword evidence="5" id="KW-1185">Reference proteome</keyword>
<reference evidence="2 5" key="2">
    <citation type="submission" date="2019-02" db="EMBL/GenBank/DDBJ databases">
        <title>Complete genome sequence of Desulfobacter hydrogenophilus AcRS1.</title>
        <authorList>
            <person name="Marietou A."/>
            <person name="Lund M.B."/>
            <person name="Marshall I.P.G."/>
            <person name="Schreiber L."/>
            <person name="Jorgensen B."/>
        </authorList>
    </citation>
    <scope>NUCLEOTIDE SEQUENCE [LARGE SCALE GENOMIC DNA]</scope>
    <source>
        <strain evidence="2 5">AcRS1</strain>
    </source>
</reference>
<dbReference type="Proteomes" id="UP000248798">
    <property type="component" value="Unassembled WGS sequence"/>
</dbReference>
<feature type="transmembrane region" description="Helical" evidence="1">
    <location>
        <begin position="12"/>
        <end position="29"/>
    </location>
</feature>
<dbReference type="EMBL" id="QLNI01000032">
    <property type="protein sequence ID" value="RAM01084.1"/>
    <property type="molecule type" value="Genomic_DNA"/>
</dbReference>
<protein>
    <submittedName>
        <fullName evidence="3">Uncharacterized protein</fullName>
    </submittedName>
</protein>
<proteinExistence type="predicted"/>
<evidence type="ECO:0000313" key="2">
    <source>
        <dbReference type="EMBL" id="QBH13572.1"/>
    </source>
</evidence>
<reference evidence="3 4" key="1">
    <citation type="submission" date="2018-06" db="EMBL/GenBank/DDBJ databases">
        <title>Complete Genome Sequence of Desulfobacter hydrogenophilus (DSM3380).</title>
        <authorList>
            <person name="Marietou A."/>
            <person name="Schreiber L."/>
            <person name="Marshall I."/>
            <person name="Jorgensen B."/>
        </authorList>
    </citation>
    <scope>NUCLEOTIDE SEQUENCE [LARGE SCALE GENOMIC DNA]</scope>
    <source>
        <strain evidence="3 4">DSM 3380</strain>
    </source>
</reference>
<evidence type="ECO:0000313" key="5">
    <source>
        <dbReference type="Proteomes" id="UP000293902"/>
    </source>
</evidence>
<dbReference type="AlphaFoldDB" id="A0A328F8S0"/>
<dbReference type="RefSeq" id="WP_111958283.1">
    <property type="nucleotide sequence ID" value="NZ_CP036313.1"/>
</dbReference>
<keyword evidence="1" id="KW-1133">Transmembrane helix</keyword>
<gene>
    <name evidence="3" type="ORF">DO021_15455</name>
    <name evidence="2" type="ORF">EYB58_11930</name>
</gene>
<organism evidence="3 4">
    <name type="scientific">Desulfobacter hydrogenophilus</name>
    <dbReference type="NCBI Taxonomy" id="2291"/>
    <lineage>
        <taxon>Bacteria</taxon>
        <taxon>Pseudomonadati</taxon>
        <taxon>Thermodesulfobacteriota</taxon>
        <taxon>Desulfobacteria</taxon>
        <taxon>Desulfobacterales</taxon>
        <taxon>Desulfobacteraceae</taxon>
        <taxon>Desulfobacter</taxon>
    </lineage>
</organism>
<evidence type="ECO:0000313" key="3">
    <source>
        <dbReference type="EMBL" id="RAM01084.1"/>
    </source>
</evidence>